<evidence type="ECO:0008006" key="6">
    <source>
        <dbReference type="Google" id="ProtNLM"/>
    </source>
</evidence>
<dbReference type="InterPro" id="IPR018108">
    <property type="entry name" value="MCP_transmembrane"/>
</dbReference>
<evidence type="ECO:0000256" key="3">
    <source>
        <dbReference type="ARBA" id="ARBA00023136"/>
    </source>
</evidence>
<evidence type="ECO:0000256" key="2">
    <source>
        <dbReference type="ARBA" id="ARBA00022692"/>
    </source>
</evidence>
<evidence type="ECO:0000256" key="4">
    <source>
        <dbReference type="SAM" id="Phobius"/>
    </source>
</evidence>
<dbReference type="EMBL" id="MN740846">
    <property type="protein sequence ID" value="QHU14735.1"/>
    <property type="molecule type" value="Genomic_DNA"/>
</dbReference>
<accession>A0A6C0K9K5</accession>
<name>A0A6C0K9K5_9ZZZZ</name>
<evidence type="ECO:0000256" key="1">
    <source>
        <dbReference type="ARBA" id="ARBA00004141"/>
    </source>
</evidence>
<sequence>MHIAKRAAISSLISTAVTYPLDSLKTQAVATTGPQNVLVGIEAPLVLNSLSDSIRLYVFKALILRNVILAAAMAGLVNSVLSIPIDSYKLCRQTKRGFTFRGWQGIALKEMIGSTVYLTSVAQFSERRLGPIQSVVVGGCCGCLAMTAVYPIDTLRILYQTDVKPLPLLVEGLTGGDLWRGYKYSLCKAFVGSACWFVTFSFLNY</sequence>
<keyword evidence="3 4" id="KW-0472">Membrane</keyword>
<dbReference type="GO" id="GO:0016020">
    <property type="term" value="C:membrane"/>
    <property type="evidence" value="ECO:0007669"/>
    <property type="project" value="UniProtKB-SubCell"/>
</dbReference>
<dbReference type="Pfam" id="PF00153">
    <property type="entry name" value="Mito_carr"/>
    <property type="match status" value="1"/>
</dbReference>
<dbReference type="AlphaFoldDB" id="A0A6C0K9K5"/>
<feature type="transmembrane region" description="Helical" evidence="4">
    <location>
        <begin position="63"/>
        <end position="85"/>
    </location>
</feature>
<comment type="subcellular location">
    <subcellularLocation>
        <location evidence="1">Membrane</location>
        <topology evidence="1">Multi-pass membrane protein</topology>
    </subcellularLocation>
</comment>
<proteinExistence type="predicted"/>
<dbReference type="Gene3D" id="1.50.40.10">
    <property type="entry name" value="Mitochondrial carrier domain"/>
    <property type="match status" value="1"/>
</dbReference>
<protein>
    <recommendedName>
        <fullName evidence="6">Mitochondrial carrier protein</fullName>
    </recommendedName>
</protein>
<evidence type="ECO:0000313" key="5">
    <source>
        <dbReference type="EMBL" id="QHU14735.1"/>
    </source>
</evidence>
<keyword evidence="2 4" id="KW-0812">Transmembrane</keyword>
<keyword evidence="4" id="KW-1133">Transmembrane helix</keyword>
<organism evidence="5">
    <name type="scientific">viral metagenome</name>
    <dbReference type="NCBI Taxonomy" id="1070528"/>
    <lineage>
        <taxon>unclassified sequences</taxon>
        <taxon>metagenomes</taxon>
        <taxon>organismal metagenomes</taxon>
    </lineage>
</organism>
<dbReference type="SUPFAM" id="SSF103506">
    <property type="entry name" value="Mitochondrial carrier"/>
    <property type="match status" value="1"/>
</dbReference>
<dbReference type="InterPro" id="IPR023395">
    <property type="entry name" value="MCP_dom_sf"/>
</dbReference>
<reference evidence="5" key="1">
    <citation type="journal article" date="2020" name="Nature">
        <title>Giant virus diversity and host interactions through global metagenomics.</title>
        <authorList>
            <person name="Schulz F."/>
            <person name="Roux S."/>
            <person name="Paez-Espino D."/>
            <person name="Jungbluth S."/>
            <person name="Walsh D.A."/>
            <person name="Denef V.J."/>
            <person name="McMahon K.D."/>
            <person name="Konstantinidis K.T."/>
            <person name="Eloe-Fadrosh E.A."/>
            <person name="Kyrpides N.C."/>
            <person name="Woyke T."/>
        </authorList>
    </citation>
    <scope>NUCLEOTIDE SEQUENCE</scope>
    <source>
        <strain evidence="5">GVMAG-S-1102113-126</strain>
    </source>
</reference>